<evidence type="ECO:0000313" key="4">
    <source>
        <dbReference type="EMBL" id="KAH7376254.1"/>
    </source>
</evidence>
<dbReference type="AlphaFoldDB" id="A0A8K0TPV0"/>
<keyword evidence="1" id="KW-0862">Zinc</keyword>
<gene>
    <name evidence="4" type="ORF">B0T11DRAFT_293784</name>
</gene>
<dbReference type="Gene3D" id="4.10.60.10">
    <property type="entry name" value="Zinc finger, CCHC-type"/>
    <property type="match status" value="1"/>
</dbReference>
<feature type="region of interest" description="Disordered" evidence="2">
    <location>
        <begin position="446"/>
        <end position="474"/>
    </location>
</feature>
<evidence type="ECO:0000313" key="5">
    <source>
        <dbReference type="Proteomes" id="UP000813385"/>
    </source>
</evidence>
<dbReference type="EMBL" id="JAGPXD010000001">
    <property type="protein sequence ID" value="KAH7376254.1"/>
    <property type="molecule type" value="Genomic_DNA"/>
</dbReference>
<keyword evidence="5" id="KW-1185">Reference proteome</keyword>
<feature type="domain" description="CCHC-type" evidence="3">
    <location>
        <begin position="592"/>
        <end position="605"/>
    </location>
</feature>
<keyword evidence="1" id="KW-0863">Zinc-finger</keyword>
<sequence length="800" mass="84935">MAGSQGSALPGAPAESASKKRPLEDDDAGTSSVEQASVPGKKRRRTSGSRQSSSSASGKSSRSKKARVAQEVEVSADDEAYEPSLDSLESGSGIASQSESQARDTTALSNGDGPGVTRRITRSLSQSAASNTTMTNTPSASDASGKKAKKKTKKQKLDDAALAAKNSDIPNDPYILNAPAGDDFDWKLRFTAFRKELQKKAPQDTITPESLVKAAQRYLKKIAWRRQPNRQQQVQDAKKALFKLQLTGELGSVIADDEPEKEAGAGDEDKQQTAAGQDDQTPKKPKSANAAWVYPDDPLLLDPDYPGESFEDSLRRLCQVIVDGDAVGSSRFTANWLEKMVMRWVVRKAWANAGAARAKKVQAATKSIQGLAPSGKLKEIFQAVLGTKAGTAEDDAAPSDSDGASNAEELPETEAVQEPETDAEASALPPSASDWAALLGTDTASAEAPGDTEVLDTPVKPPAPGRTVMSEQESAEEKLRYFPGLADSDTLCVACAATDHTAQSCPRALCRHCQGEHFAWACPERRRCKKCKQLGHAAAVCKEKLAMTADEGLECAFCGASNHLEDECDAVGRSWVSTPETRRKVRYIPAFCSACGIEGHYSSECTLRGDWGYSATWSLANRDQFVDPASEFESISAMSEAAAAPARMGHQIKGAASRNTHIFFDDTDGSEEGEFIGKKVAPKVSTGPIRMATNIQFAPLQGQPPLPPGPPPTGPAPKAGGYSRLAQAPRGPAALPPRPPTGPMQMTRGPQLNLQQPPPSAPSGPSNPGNGRQRNRKASGGGGPPQKQLGKPRRKRGGKQ</sequence>
<dbReference type="GO" id="GO:0003676">
    <property type="term" value="F:nucleic acid binding"/>
    <property type="evidence" value="ECO:0007669"/>
    <property type="project" value="InterPro"/>
</dbReference>
<protein>
    <recommendedName>
        <fullName evidence="3">CCHC-type domain-containing protein</fullName>
    </recommendedName>
</protein>
<feature type="compositionally biased region" description="Basic and acidic residues" evidence="2">
    <location>
        <begin position="261"/>
        <end position="271"/>
    </location>
</feature>
<feature type="region of interest" description="Disordered" evidence="2">
    <location>
        <begin position="699"/>
        <end position="800"/>
    </location>
</feature>
<accession>A0A8K0TPV0</accession>
<feature type="compositionally biased region" description="Low complexity" evidence="2">
    <location>
        <begin position="48"/>
        <end position="60"/>
    </location>
</feature>
<feature type="compositionally biased region" description="Basic residues" evidence="2">
    <location>
        <begin position="790"/>
        <end position="800"/>
    </location>
</feature>
<feature type="compositionally biased region" description="Polar residues" evidence="2">
    <location>
        <begin position="87"/>
        <end position="109"/>
    </location>
</feature>
<feature type="compositionally biased region" description="Low complexity" evidence="2">
    <location>
        <begin position="398"/>
        <end position="407"/>
    </location>
</feature>
<feature type="compositionally biased region" description="Acidic residues" evidence="2">
    <location>
        <begin position="409"/>
        <end position="423"/>
    </location>
</feature>
<feature type="region of interest" description="Disordered" evidence="2">
    <location>
        <begin position="253"/>
        <end position="291"/>
    </location>
</feature>
<dbReference type="SMART" id="SM00343">
    <property type="entry name" value="ZnF_C2HC"/>
    <property type="match status" value="5"/>
</dbReference>
<evidence type="ECO:0000259" key="3">
    <source>
        <dbReference type="PROSITE" id="PS50158"/>
    </source>
</evidence>
<comment type="caution">
    <text evidence="4">The sequence shown here is derived from an EMBL/GenBank/DDBJ whole genome shotgun (WGS) entry which is preliminary data.</text>
</comment>
<feature type="compositionally biased region" description="Low complexity" evidence="2">
    <location>
        <begin position="716"/>
        <end position="733"/>
    </location>
</feature>
<dbReference type="OrthoDB" id="7608935at2759"/>
<organism evidence="4 5">
    <name type="scientific">Plectosphaerella cucumerina</name>
    <dbReference type="NCBI Taxonomy" id="40658"/>
    <lineage>
        <taxon>Eukaryota</taxon>
        <taxon>Fungi</taxon>
        <taxon>Dikarya</taxon>
        <taxon>Ascomycota</taxon>
        <taxon>Pezizomycotina</taxon>
        <taxon>Sordariomycetes</taxon>
        <taxon>Hypocreomycetidae</taxon>
        <taxon>Glomerellales</taxon>
        <taxon>Plectosphaerellaceae</taxon>
        <taxon>Plectosphaerella</taxon>
    </lineage>
</organism>
<dbReference type="GO" id="GO:0008270">
    <property type="term" value="F:zinc ion binding"/>
    <property type="evidence" value="ECO:0007669"/>
    <property type="project" value="UniProtKB-KW"/>
</dbReference>
<evidence type="ECO:0000256" key="2">
    <source>
        <dbReference type="SAM" id="MobiDB-lite"/>
    </source>
</evidence>
<name>A0A8K0TPV0_9PEZI</name>
<evidence type="ECO:0000256" key="1">
    <source>
        <dbReference type="PROSITE-ProRule" id="PRU00047"/>
    </source>
</evidence>
<feature type="compositionally biased region" description="Pro residues" evidence="2">
    <location>
        <begin position="702"/>
        <end position="715"/>
    </location>
</feature>
<feature type="compositionally biased region" description="Polar residues" evidence="2">
    <location>
        <begin position="122"/>
        <end position="138"/>
    </location>
</feature>
<reference evidence="4" key="1">
    <citation type="journal article" date="2021" name="Nat. Commun.">
        <title>Genetic determinants of endophytism in the Arabidopsis root mycobiome.</title>
        <authorList>
            <person name="Mesny F."/>
            <person name="Miyauchi S."/>
            <person name="Thiergart T."/>
            <person name="Pickel B."/>
            <person name="Atanasova L."/>
            <person name="Karlsson M."/>
            <person name="Huettel B."/>
            <person name="Barry K.W."/>
            <person name="Haridas S."/>
            <person name="Chen C."/>
            <person name="Bauer D."/>
            <person name="Andreopoulos W."/>
            <person name="Pangilinan J."/>
            <person name="LaButti K."/>
            <person name="Riley R."/>
            <person name="Lipzen A."/>
            <person name="Clum A."/>
            <person name="Drula E."/>
            <person name="Henrissat B."/>
            <person name="Kohler A."/>
            <person name="Grigoriev I.V."/>
            <person name="Martin F.M."/>
            <person name="Hacquard S."/>
        </authorList>
    </citation>
    <scope>NUCLEOTIDE SEQUENCE</scope>
    <source>
        <strain evidence="4">MPI-CAGE-AT-0016</strain>
    </source>
</reference>
<proteinExistence type="predicted"/>
<dbReference type="Proteomes" id="UP000813385">
    <property type="component" value="Unassembled WGS sequence"/>
</dbReference>
<dbReference type="PROSITE" id="PS50158">
    <property type="entry name" value="ZF_CCHC"/>
    <property type="match status" value="1"/>
</dbReference>
<feature type="region of interest" description="Disordered" evidence="2">
    <location>
        <begin position="1"/>
        <end position="180"/>
    </location>
</feature>
<dbReference type="InterPro" id="IPR051144">
    <property type="entry name" value="Formin_homology_domain"/>
</dbReference>
<dbReference type="PANTHER" id="PTHR45733">
    <property type="entry name" value="FORMIN-J"/>
    <property type="match status" value="1"/>
</dbReference>
<keyword evidence="1" id="KW-0479">Metal-binding</keyword>
<dbReference type="InterPro" id="IPR001878">
    <property type="entry name" value="Znf_CCHC"/>
</dbReference>
<dbReference type="SUPFAM" id="SSF57756">
    <property type="entry name" value="Retrovirus zinc finger-like domains"/>
    <property type="match status" value="1"/>
</dbReference>
<feature type="region of interest" description="Disordered" evidence="2">
    <location>
        <begin position="391"/>
        <end position="429"/>
    </location>
</feature>
<dbReference type="InterPro" id="IPR036875">
    <property type="entry name" value="Znf_CCHC_sf"/>
</dbReference>